<dbReference type="InterPro" id="IPR024083">
    <property type="entry name" value="Fumarase/histidase_N"/>
</dbReference>
<accession>A0A9Q1CT78</accession>
<dbReference type="AlphaFoldDB" id="A0A9Q1CT78"/>
<gene>
    <name evidence="2" type="ORF">HOLleu_03602</name>
</gene>
<organism evidence="2 3">
    <name type="scientific">Holothuria leucospilota</name>
    <name type="common">Black long sea cucumber</name>
    <name type="synonym">Mertensiothuria leucospilota</name>
    <dbReference type="NCBI Taxonomy" id="206669"/>
    <lineage>
        <taxon>Eukaryota</taxon>
        <taxon>Metazoa</taxon>
        <taxon>Echinodermata</taxon>
        <taxon>Eleutherozoa</taxon>
        <taxon>Echinozoa</taxon>
        <taxon>Holothuroidea</taxon>
        <taxon>Aspidochirotacea</taxon>
        <taxon>Aspidochirotida</taxon>
        <taxon>Holothuriidae</taxon>
        <taxon>Holothuria</taxon>
    </lineage>
</organism>
<evidence type="ECO:0000313" key="3">
    <source>
        <dbReference type="Proteomes" id="UP001152320"/>
    </source>
</evidence>
<dbReference type="InterPro" id="IPR008948">
    <property type="entry name" value="L-Aspartase-like"/>
</dbReference>
<name>A0A9Q1CT78_HOLLE</name>
<dbReference type="SUPFAM" id="SSF48557">
    <property type="entry name" value="L-aspartase-like"/>
    <property type="match status" value="2"/>
</dbReference>
<dbReference type="GO" id="GO:0003824">
    <property type="term" value="F:catalytic activity"/>
    <property type="evidence" value="ECO:0007669"/>
    <property type="project" value="InterPro"/>
</dbReference>
<dbReference type="Proteomes" id="UP001152320">
    <property type="component" value="Chromosome 1"/>
</dbReference>
<dbReference type="Pfam" id="PF00221">
    <property type="entry name" value="Lyase_aromatic"/>
    <property type="match status" value="3"/>
</dbReference>
<dbReference type="Gene3D" id="1.10.275.10">
    <property type="entry name" value="Fumarase/aspartase (N-terminal domain)"/>
    <property type="match status" value="1"/>
</dbReference>
<protein>
    <submittedName>
        <fullName evidence="2">Histidine ammonia-lyase</fullName>
    </submittedName>
</protein>
<reference evidence="2" key="1">
    <citation type="submission" date="2021-10" db="EMBL/GenBank/DDBJ databases">
        <title>Tropical sea cucumber genome reveals ecological adaptation and Cuvierian tubules defense mechanism.</title>
        <authorList>
            <person name="Chen T."/>
        </authorList>
    </citation>
    <scope>NUCLEOTIDE SEQUENCE</scope>
    <source>
        <strain evidence="2">Nanhai2018</strain>
        <tissue evidence="2">Muscle</tissue>
    </source>
</reference>
<comment type="similarity">
    <text evidence="1">Belongs to the PAL/histidase family.</text>
</comment>
<dbReference type="InterPro" id="IPR001106">
    <property type="entry name" value="Aromatic_Lyase"/>
</dbReference>
<evidence type="ECO:0000256" key="1">
    <source>
        <dbReference type="ARBA" id="ARBA00007238"/>
    </source>
</evidence>
<comment type="caution">
    <text evidence="2">The sequence shown here is derived from an EMBL/GenBank/DDBJ whole genome shotgun (WGS) entry which is preliminary data.</text>
</comment>
<dbReference type="EMBL" id="JAIZAY010000001">
    <property type="protein sequence ID" value="KAJ8050405.1"/>
    <property type="molecule type" value="Genomic_DNA"/>
</dbReference>
<dbReference type="OrthoDB" id="10051290at2759"/>
<keyword evidence="3" id="KW-1185">Reference proteome</keyword>
<evidence type="ECO:0000313" key="2">
    <source>
        <dbReference type="EMBL" id="KAJ8050405.1"/>
    </source>
</evidence>
<dbReference type="PANTHER" id="PTHR10362">
    <property type="entry name" value="HISTIDINE AMMONIA-LYASE"/>
    <property type="match status" value="1"/>
</dbReference>
<sequence>MTSQLTALTYPNVFSSRLPRLLQENLIRSTLAGVGKPFSPEHTRKLLALRINVLVKGCSSVSKETLNKLVAAFNASCLPWIPEKGTVGTCGDLTPLAHLALGMMGEGKMWSPETGWGDAGEVLAKHGLQPVKLLAKEGLALINGAQLITALGAEGLQLVITEEGEIVSAGNFHGEYPAKVLDYLAIGVHELANISERRTERLINPISENKVLMHPASVDSLPTSNGQEDHVSMGGFAARKALQVVEHVEQGKLNVANRNVKFAFYKLSGLYLQTDLQVLHWLCNFSPSFNTESKVLAIELLAACQGVEFRKHLKTTAPLQAVYNLVRTVVKFGKPLGHSLEIMPPVSSMQRVPAGRVERTSRDA</sequence>
<dbReference type="Gene3D" id="1.20.200.10">
    <property type="entry name" value="Fumarase/aspartase (Central domain)"/>
    <property type="match status" value="3"/>
</dbReference>
<proteinExistence type="inferred from homology"/>